<keyword evidence="1" id="KW-0472">Membrane</keyword>
<organism evidence="2 3">
    <name type="scientific">Lepidopterella palustris CBS 459.81</name>
    <dbReference type="NCBI Taxonomy" id="1314670"/>
    <lineage>
        <taxon>Eukaryota</taxon>
        <taxon>Fungi</taxon>
        <taxon>Dikarya</taxon>
        <taxon>Ascomycota</taxon>
        <taxon>Pezizomycotina</taxon>
        <taxon>Dothideomycetes</taxon>
        <taxon>Pleosporomycetidae</taxon>
        <taxon>Mytilinidiales</taxon>
        <taxon>Argynnaceae</taxon>
        <taxon>Lepidopterella</taxon>
    </lineage>
</organism>
<keyword evidence="1" id="KW-1133">Transmembrane helix</keyword>
<evidence type="ECO:0000313" key="3">
    <source>
        <dbReference type="Proteomes" id="UP000250266"/>
    </source>
</evidence>
<accession>A0A8E2E4P6</accession>
<name>A0A8E2E4P6_9PEZI</name>
<evidence type="ECO:0000313" key="2">
    <source>
        <dbReference type="EMBL" id="OCK77331.1"/>
    </source>
</evidence>
<proteinExistence type="predicted"/>
<sequence>MLCDNIVRPIITYLFSIVSHALQLLKPIFGYVLLFILLLALLSKGANVVTTGIYSALSPLCHLPGLSYLDLPFCGPAHPLQTGHAEFEDLMKVQSVFEDVLQSSVDGASLPLDMKRSESSIRDLKHVVRFSTLPSRSELDVEFQAFIDTARQASYDLTHFNARIGRAVDQILNTNRWTLQVIDGISQKQAVAGGISRLLSHIDPFASFKAAPPTMHEVLFEQYLRHTSAIEEQIQTLIMEAQALLSILENLDQRLDVIAGIATRDGVIARGNRDDLFAHLWTKLGGNRSSVAKLNEQLRLLRDVTMYRKNAWNHVSATVLRLQEIAAGLEDLRERVAAPEVVGVRQEVPLSFHLEYIRLGVERLEGVRGDARRMEGEHYKKILDKGVAEGERLLGDPNPMVRTVYAKTS</sequence>
<keyword evidence="1" id="KW-0812">Transmembrane</keyword>
<keyword evidence="3" id="KW-1185">Reference proteome</keyword>
<feature type="transmembrane region" description="Helical" evidence="1">
    <location>
        <begin position="6"/>
        <end position="25"/>
    </location>
</feature>
<dbReference type="Proteomes" id="UP000250266">
    <property type="component" value="Unassembled WGS sequence"/>
</dbReference>
<reference evidence="2 3" key="1">
    <citation type="journal article" date="2016" name="Nat. Commun.">
        <title>Ectomycorrhizal ecology is imprinted in the genome of the dominant symbiotic fungus Cenococcum geophilum.</title>
        <authorList>
            <consortium name="DOE Joint Genome Institute"/>
            <person name="Peter M."/>
            <person name="Kohler A."/>
            <person name="Ohm R.A."/>
            <person name="Kuo A."/>
            <person name="Krutzmann J."/>
            <person name="Morin E."/>
            <person name="Arend M."/>
            <person name="Barry K.W."/>
            <person name="Binder M."/>
            <person name="Choi C."/>
            <person name="Clum A."/>
            <person name="Copeland A."/>
            <person name="Grisel N."/>
            <person name="Haridas S."/>
            <person name="Kipfer T."/>
            <person name="LaButti K."/>
            <person name="Lindquist E."/>
            <person name="Lipzen A."/>
            <person name="Maire R."/>
            <person name="Meier B."/>
            <person name="Mihaltcheva S."/>
            <person name="Molinier V."/>
            <person name="Murat C."/>
            <person name="Poggeler S."/>
            <person name="Quandt C.A."/>
            <person name="Sperisen C."/>
            <person name="Tritt A."/>
            <person name="Tisserant E."/>
            <person name="Crous P.W."/>
            <person name="Henrissat B."/>
            <person name="Nehls U."/>
            <person name="Egli S."/>
            <person name="Spatafora J.W."/>
            <person name="Grigoriev I.V."/>
            <person name="Martin F.M."/>
        </authorList>
    </citation>
    <scope>NUCLEOTIDE SEQUENCE [LARGE SCALE GENOMIC DNA]</scope>
    <source>
        <strain evidence="2 3">CBS 459.81</strain>
    </source>
</reference>
<dbReference type="OrthoDB" id="4179406at2759"/>
<dbReference type="AlphaFoldDB" id="A0A8E2E4P6"/>
<evidence type="ECO:0000256" key="1">
    <source>
        <dbReference type="SAM" id="Phobius"/>
    </source>
</evidence>
<protein>
    <submittedName>
        <fullName evidence="2">Uncharacterized protein</fullName>
    </submittedName>
</protein>
<gene>
    <name evidence="2" type="ORF">K432DRAFT_304479</name>
</gene>
<dbReference type="EMBL" id="KV745136">
    <property type="protein sequence ID" value="OCK77331.1"/>
    <property type="molecule type" value="Genomic_DNA"/>
</dbReference>